<feature type="domain" description="CUB" evidence="32">
    <location>
        <begin position="1391"/>
        <end position="1506"/>
    </location>
</feature>
<feature type="domain" description="CUB" evidence="32">
    <location>
        <begin position="932"/>
        <end position="1042"/>
    </location>
</feature>
<dbReference type="GO" id="GO:0051649">
    <property type="term" value="P:establishment of localization in cell"/>
    <property type="evidence" value="ECO:0007669"/>
    <property type="project" value="Ensembl"/>
</dbReference>
<dbReference type="InterPro" id="IPR001881">
    <property type="entry name" value="EGF-like_Ca-bd_dom"/>
</dbReference>
<evidence type="ECO:0000313" key="35">
    <source>
        <dbReference type="Proteomes" id="UP000001519"/>
    </source>
</evidence>
<dbReference type="InParanoid" id="G3QZJ6"/>
<evidence type="ECO:0000256" key="11">
    <source>
        <dbReference type="ARBA" id="ARBA00022729"/>
    </source>
</evidence>
<keyword evidence="12" id="KW-0677">Repeat</keyword>
<feature type="domain" description="CUB" evidence="32">
    <location>
        <begin position="3305"/>
        <end position="3417"/>
    </location>
</feature>
<dbReference type="PANTHER" id="PTHR24251:SF50">
    <property type="entry name" value="ATTRACTIN-LIKE 1A"/>
    <property type="match status" value="1"/>
</dbReference>
<evidence type="ECO:0000256" key="14">
    <source>
        <dbReference type="ARBA" id="ARBA00022837"/>
    </source>
</evidence>
<feature type="signal peptide" evidence="31">
    <location>
        <begin position="1"/>
        <end position="23"/>
    </location>
</feature>
<dbReference type="InterPro" id="IPR000859">
    <property type="entry name" value="CUB_dom"/>
</dbReference>
<dbReference type="GO" id="GO:0042803">
    <property type="term" value="F:protein homodimerization activity"/>
    <property type="evidence" value="ECO:0007669"/>
    <property type="project" value="Ensembl"/>
</dbReference>
<feature type="domain" description="CUB" evidence="32">
    <location>
        <begin position="1620"/>
        <end position="1734"/>
    </location>
</feature>
<dbReference type="Pfam" id="PF00431">
    <property type="entry name" value="CUB"/>
    <property type="match status" value="24"/>
</dbReference>
<dbReference type="GO" id="GO:0031528">
    <property type="term" value="C:microvillus membrane"/>
    <property type="evidence" value="ECO:0007669"/>
    <property type="project" value="Ensembl"/>
</dbReference>
<dbReference type="GO" id="GO:0043235">
    <property type="term" value="C:receptor complex"/>
    <property type="evidence" value="ECO:0007669"/>
    <property type="project" value="Ensembl"/>
</dbReference>
<dbReference type="HOGENOM" id="CLU_000172_1_0_1"/>
<evidence type="ECO:0000256" key="15">
    <source>
        <dbReference type="ARBA" id="ARBA00022927"/>
    </source>
</evidence>
<evidence type="ECO:0000256" key="25">
    <source>
        <dbReference type="ARBA" id="ARBA00023878"/>
    </source>
</evidence>
<dbReference type="Gene3D" id="2.10.25.10">
    <property type="entry name" value="Laminin"/>
    <property type="match status" value="7"/>
</dbReference>
<feature type="domain" description="CUB" evidence="32">
    <location>
        <begin position="708"/>
        <end position="816"/>
    </location>
</feature>
<evidence type="ECO:0000256" key="31">
    <source>
        <dbReference type="SAM" id="SignalP"/>
    </source>
</evidence>
<dbReference type="GO" id="GO:0042953">
    <property type="term" value="P:lipoprotein transport"/>
    <property type="evidence" value="ECO:0007669"/>
    <property type="project" value="Ensembl"/>
</dbReference>
<feature type="disulfide bond" evidence="30">
    <location>
        <begin position="201"/>
        <end position="210"/>
    </location>
</feature>
<dbReference type="CDD" id="cd00041">
    <property type="entry name" value="CUB"/>
    <property type="match status" value="24"/>
</dbReference>
<dbReference type="InterPro" id="IPR035914">
    <property type="entry name" value="Sperma_CUB_dom_sf"/>
</dbReference>
<keyword evidence="10" id="KW-0479">Metal-binding</keyword>
<feature type="disulfide bond" evidence="30">
    <location>
        <begin position="158"/>
        <end position="167"/>
    </location>
</feature>
<reference evidence="35" key="1">
    <citation type="submission" date="2011-05" db="EMBL/GenBank/DDBJ databases">
        <title>Insights into the evolution of the great apes provided by the gorilla genome.</title>
        <authorList>
            <person name="Scally A."/>
        </authorList>
    </citation>
    <scope>NUCLEOTIDE SEQUENCE [LARGE SCALE GENOMIC DNA]</scope>
</reference>
<dbReference type="EMBL" id="CABD030068220">
    <property type="status" value="NOT_ANNOTATED_CDS"/>
    <property type="molecule type" value="Genomic_DNA"/>
</dbReference>
<dbReference type="FunFam" id="2.10.25.10:FF:000658">
    <property type="entry name" value="cubilin"/>
    <property type="match status" value="1"/>
</dbReference>
<dbReference type="PROSITE" id="PS50026">
    <property type="entry name" value="EGF_3"/>
    <property type="match status" value="5"/>
</dbReference>
<comment type="function">
    <text evidence="26">Endocytic receptor which plays a role in lipoprotein, vitamin and iron metabolism by facilitating their uptake. Acts together with LRP2 to mediate endocytosis of high-density lipoproteins, GC, hemoglobin, ALB, TF and SCGB1A1. Acts together with AMN to mediate endocytosis of the CBLIF-cobalamin complex. Binds to ALB, MB, Kappa and lambda-light chains, TF, hemoglobin, GC, SCGB1A1, APOA1, high density lipoprotein, and the CBLIF-cobalamin complex. Ligand binding requires calcium. Serves as important transporter in several absorptive epithelia, including intestine, renal proximal tubules and embryonic yolk sac. May play an important role in the development of the peri-implantation embryo through internalization of APOA1 and cholesterol. Binds to LGALS3 at the maternal-fetal interface.</text>
</comment>
<dbReference type="FunFam" id="2.10.25.10:FF:000143">
    <property type="entry name" value="Protein crumbs 1"/>
    <property type="match status" value="1"/>
</dbReference>
<keyword evidence="4" id="KW-1003">Cell membrane</keyword>
<reference evidence="34 35" key="2">
    <citation type="journal article" date="2012" name="Nature">
        <title>Insights into hominid evolution from the gorilla genome sequence.</title>
        <authorList>
            <person name="Scally A."/>
            <person name="Dutheil J.Y."/>
            <person name="Hillier L.W."/>
            <person name="Jordan G.E."/>
            <person name="Goodhead I."/>
            <person name="Herrero J."/>
            <person name="Hobolth A."/>
            <person name="Lappalainen T."/>
            <person name="Mailund T."/>
            <person name="Marques-Bonet T."/>
            <person name="McCarthy S."/>
            <person name="Montgomery S.H."/>
            <person name="Schwalie P.C."/>
            <person name="Tang Y.A."/>
            <person name="Ward M.C."/>
            <person name="Xue Y."/>
            <person name="Yngvadottir B."/>
            <person name="Alkan C."/>
            <person name="Andersen L.N."/>
            <person name="Ayub Q."/>
            <person name="Ball E.V."/>
            <person name="Beal K."/>
            <person name="Bradley B.J."/>
            <person name="Chen Y."/>
            <person name="Clee C.M."/>
            <person name="Fitzgerald S."/>
            <person name="Graves T.A."/>
            <person name="Gu Y."/>
            <person name="Heath P."/>
            <person name="Heger A."/>
            <person name="Karakoc E."/>
            <person name="Kolb-Kokocinski A."/>
            <person name="Laird G.K."/>
            <person name="Lunter G."/>
            <person name="Meader S."/>
            <person name="Mort M."/>
            <person name="Mullikin J.C."/>
            <person name="Munch K."/>
            <person name="O'Connor T.D."/>
            <person name="Phillips A.D."/>
            <person name="Prado-Martinez J."/>
            <person name="Rogers A.S."/>
            <person name="Sajjadian S."/>
            <person name="Schmidt D."/>
            <person name="Shaw K."/>
            <person name="Simpson J.T."/>
            <person name="Stenson P.D."/>
            <person name="Turner D.J."/>
            <person name="Vigilant L."/>
            <person name="Vilella A.J."/>
            <person name="Whitener W."/>
            <person name="Zhu B."/>
            <person name="Cooper D.N."/>
            <person name="de Jong P."/>
            <person name="Dermitzakis E.T."/>
            <person name="Eichler E.E."/>
            <person name="Flicek P."/>
            <person name="Goldman N."/>
            <person name="Mundy N.I."/>
            <person name="Ning Z."/>
            <person name="Odom D.T."/>
            <person name="Ponting C.P."/>
            <person name="Quail M.A."/>
            <person name="Ryder O.A."/>
            <person name="Searle S.M."/>
            <person name="Warren W.C."/>
            <person name="Wilson R.K."/>
            <person name="Schierup M.H."/>
            <person name="Rogers J."/>
            <person name="Tyler-Smith C."/>
            <person name="Durbin R."/>
        </authorList>
    </citation>
    <scope>NUCLEOTIDE SEQUENCE [LARGE SCALE GENOMIC DNA]</scope>
</reference>
<dbReference type="FunFam" id="2.60.120.290:FF:000045">
    <property type="entry name" value="Cubilin"/>
    <property type="match status" value="1"/>
</dbReference>
<evidence type="ECO:0000256" key="20">
    <source>
        <dbReference type="ARBA" id="ARBA00023180"/>
    </source>
</evidence>
<dbReference type="EMBL" id="CABD030068214">
    <property type="status" value="NOT_ANNOTATED_CDS"/>
    <property type="molecule type" value="Genomic_DNA"/>
</dbReference>
<keyword evidence="5 30" id="KW-0245">EGF-like domain</keyword>
<evidence type="ECO:0000256" key="5">
    <source>
        <dbReference type="ARBA" id="ARBA00022536"/>
    </source>
</evidence>
<evidence type="ECO:0000256" key="8">
    <source>
        <dbReference type="ARBA" id="ARBA00022628"/>
    </source>
</evidence>
<dbReference type="PROSITE" id="PS01186">
    <property type="entry name" value="EGF_2"/>
    <property type="match status" value="1"/>
</dbReference>
<dbReference type="GO" id="GO:0098978">
    <property type="term" value="C:glutamatergic synapse"/>
    <property type="evidence" value="ECO:0000318"/>
    <property type="project" value="GO_Central"/>
</dbReference>
<dbReference type="STRING" id="9593.ENSGGOP00000008309"/>
<keyword evidence="18 30" id="KW-1015">Disulfide bond</keyword>
<feature type="domain" description="EGF-like" evidence="33">
    <location>
        <begin position="395"/>
        <end position="430"/>
    </location>
</feature>
<dbReference type="SMART" id="SM00181">
    <property type="entry name" value="EGF"/>
    <property type="match status" value="8"/>
</dbReference>
<feature type="disulfide bond" evidence="29">
    <location>
        <begin position="2336"/>
        <end position="2363"/>
    </location>
</feature>
<dbReference type="PANTHER" id="PTHR24251">
    <property type="entry name" value="OVOCHYMASE-RELATED"/>
    <property type="match status" value="1"/>
</dbReference>
<reference evidence="34" key="3">
    <citation type="submission" date="2025-08" db="UniProtKB">
        <authorList>
            <consortium name="Ensembl"/>
        </authorList>
    </citation>
    <scope>IDENTIFICATION</scope>
</reference>
<evidence type="ECO:0000256" key="17">
    <source>
        <dbReference type="ARBA" id="ARBA00023136"/>
    </source>
</evidence>
<dbReference type="GO" id="GO:0038024">
    <property type="term" value="F:cargo receptor activity"/>
    <property type="evidence" value="ECO:0007669"/>
    <property type="project" value="Ensembl"/>
</dbReference>
<dbReference type="EMBL" id="CABD030068219">
    <property type="status" value="NOT_ANNOTATED_CDS"/>
    <property type="molecule type" value="Genomic_DNA"/>
</dbReference>
<dbReference type="GO" id="GO:0005903">
    <property type="term" value="C:brush border"/>
    <property type="evidence" value="ECO:0007669"/>
    <property type="project" value="Ensembl"/>
</dbReference>
<comment type="caution">
    <text evidence="30">Lacks conserved residue(s) required for the propagation of feature annotation.</text>
</comment>
<dbReference type="EMBL" id="CABD030068215">
    <property type="status" value="NOT_ANNOTATED_CDS"/>
    <property type="molecule type" value="Genomic_DNA"/>
</dbReference>
<dbReference type="GO" id="GO:0007411">
    <property type="term" value="P:axon guidance"/>
    <property type="evidence" value="ECO:0000318"/>
    <property type="project" value="GO_Central"/>
</dbReference>
<keyword evidence="6" id="KW-0153">Cholesterol metabolism</keyword>
<evidence type="ECO:0000256" key="23">
    <source>
        <dbReference type="ARBA" id="ARBA00023285"/>
    </source>
</evidence>
<dbReference type="Gene3D" id="2.60.120.290">
    <property type="entry name" value="Spermadhesin, CUB domain"/>
    <property type="match status" value="25"/>
</dbReference>
<dbReference type="EMBL" id="CABD030068217">
    <property type="status" value="NOT_ANNOTATED_CDS"/>
    <property type="molecule type" value="Genomic_DNA"/>
</dbReference>
<keyword evidence="15" id="KW-0653">Protein transport</keyword>
<feature type="domain" description="EGF-like" evidence="33">
    <location>
        <begin position="170"/>
        <end position="211"/>
    </location>
</feature>
<dbReference type="FunFam" id="2.10.25.10:FF:000260">
    <property type="entry name" value="Notch receptor 4"/>
    <property type="match status" value="1"/>
</dbReference>
<dbReference type="GO" id="GO:0016324">
    <property type="term" value="C:apical plasma membrane"/>
    <property type="evidence" value="ECO:0007669"/>
    <property type="project" value="Ensembl"/>
</dbReference>
<protein>
    <recommendedName>
        <fullName evidence="25">Cubilin</fullName>
    </recommendedName>
    <alternativeName>
        <fullName evidence="28">Intrinsic factor-cobalamin receptor</fullName>
    </alternativeName>
</protein>
<feature type="domain" description="CUB" evidence="32">
    <location>
        <begin position="474"/>
        <end position="586"/>
    </location>
</feature>
<dbReference type="OMA" id="RGFTVRW"/>
<dbReference type="CDD" id="cd22201">
    <property type="entry name" value="cubilin_NTD"/>
    <property type="match status" value="1"/>
</dbReference>
<feature type="domain" description="CUB" evidence="32">
    <location>
        <begin position="2092"/>
        <end position="2213"/>
    </location>
</feature>
<dbReference type="FunFam" id="2.60.120.290:FF:000047">
    <property type="entry name" value="Cubilin"/>
    <property type="match status" value="1"/>
</dbReference>
<keyword evidence="35" id="KW-1185">Reference proteome</keyword>
<evidence type="ECO:0000256" key="30">
    <source>
        <dbReference type="PROSITE-ProRule" id="PRU00076"/>
    </source>
</evidence>
<evidence type="ECO:0000256" key="7">
    <source>
        <dbReference type="ARBA" id="ARBA00022553"/>
    </source>
</evidence>
<keyword evidence="14" id="KW-0106">Calcium</keyword>
<feature type="domain" description="CUB" evidence="32">
    <location>
        <begin position="3072"/>
        <end position="3187"/>
    </location>
</feature>
<dbReference type="FunFam" id="2.60.120.290:FF:000018">
    <property type="entry name" value="cubilin"/>
    <property type="match status" value="4"/>
</dbReference>
<dbReference type="GO" id="GO:0006898">
    <property type="term" value="P:receptor-mediated endocytosis"/>
    <property type="evidence" value="ECO:0007669"/>
    <property type="project" value="Ensembl"/>
</dbReference>
<feature type="domain" description="EGF-like" evidence="33">
    <location>
        <begin position="132"/>
        <end position="168"/>
    </location>
</feature>
<sequence length="3417" mass="377116">VMNMSLPFLWSLLTLLTFAEVNGEAGELELQRQKRSIHLQQPRMATERGNLVFLTGSAQNIEFRTGSLGKIKLNDEDLSECLHQIQKNKDDIIELKGSAIGLPQNISSQIYQLNSKLVDLERKFQGLQQTVDKKVCSSNPCQNGGTCLNLHDSFFCICPPQWKGPLCSADVNECEIYSGTPLSCQNGGTCVNTMGSYSCHCPPETYGPQCASKYDDCEGGSVARCVHGICEDLIREQAGEPKYSCICDAGWMSSPNSPACTLDRDECSFQPGPCSTLVQCFNTQGSFYCGACPTGWQGNGYVCEDINECEINNGGCSVAPPVECVNTPGSSHCQACPPGYQGDGRVCTLIDICSVSNGGCHPDASCSSTLGSLPLCTCLPGYTGNGYGPNGCVQLSNICLSHPCLNGQCIDAVSGYFCKCDSGWTGVNCTENINECLSSPCLNGGTCVDGVDSFSCECTRLWTGALCQVPQQVCGESLSGINGSFSYRSPDVGYVHDVNCFWVIKTEMGKVLRITFTFFRLESMDNCPHEFLQVYDGDSSSAFQLGRFCGSSLPHELLSSDNALYFHLYSEHLRNGRGFTVRWETQQPECGGILTGPYGSIKSPGYPGNYPPGRDCVWIVVTSPDLLVTFTFGTLSLEHHDDCNKDYLEIRDGPLYQDPLLGKFCTTFSVPLLQTTGPFARIHFHSDSQISDQGFHITYLTSPSDLRCGGNYTDPEGELFLPELSGPFTHTRQCVYMMKQPQGEQIQINFTHVELQCQSDSSQNYIEVRDGETLLGKVCGNGTISHIKSITNSVWIRFKIDASVEKASFRAVYQVACGGELTGEGVIRSPFFPNVYPGERTCRWTIHQPESQVILLNFTVFEIGSSAHCETDYVEIGSSSILGSPENKKYCGTDIPSFITSVYNFLYVTFVKSSSTENHGFMAKFSAEDLACGEILTESTGTIQSPGHPNVYPHGINCTWHILVQPNHLIHLMFETFHLEFHYNCTNDYLEVYDTDSETSLGRYCGKSIPPSLTSSGNSLMLVFVTDSDLAYEGFSINYEAISAATACLQDYTDDLGTFTSPNFPNNYPNNWECIYRITVRTGQLIAVHFTNFSLEEAIGNYYTDFLEIRDGGYEKSPLLGIFYGSNLPPTIISHSNKLWLKFKSDQIDTRSGFSAYWDGSSTGCGGNLTTSSGTFISPNYPMPYYHSSECYWWLKSSHGSAFELEFKDFHLEHHPNCTLDYLAVYDGPSSNSHLLTQLCGDEKPPLIRSSGDSMFIKLRTDEGQQGRGFKAEYRQTCENVVIVNQTYGILESIGYPNPYSENQHCNWTIRATTGNTVNYTFLAFDLEHHINCSTDYLELYDGPRRMGRYCGVDLPPPGSTTSSKLQVLLLTDGVGRREKGFQMQWFVYGCGGELSGATGSFSSPGYPNRYPPNKECIWYIRTAPGSSIQLTIHDFDVEYHSRCNFDVLEIYGGPDFHSPRIAQLCTQRSPENPMQVSSTGNELAIRFKTDLSINGRGFNASWQAVTGGCGGIFQAPSGEIHSPNYPSPYRSNTDCSWVIRVDRNHRVLLNFTDFDLEPQDSCIMAYDGLSSTMSRLARTCGREQLANPIVSSGNSLFLRFQSGPSRQNRGFRAQFRQACGGHILTSSFDTVSSPRFPDNYPNNQNCSWIIQAQPPLNHITLSFTHFELERSTTCARDFVEILDGGHEDAPVRGRYCGTDMPHPITSFSSALTLRFVSDSSMSAGGFHTTVTASVSTCGGTFYMAEGIFNSPGYPDVYPPNVECVWNIVSSPGNRLQLSFISFQLEDSQDCSRDFVEIREGNATGHLVGRYCGNSFPLNYSSIVGHTLWVRFISDGSGSGTGFQATFMKIFGNDNIVGTHGKVASPFWPENYPHNSNYQWTVNVNASHVVHGRILEMDIEEIQNCYYDKLRIYDGPSIHARLIGAYCGTQTESFSSTGNSLTFHFYSDSSISGKGFLLEWFAVDAPDGVLPTIAPGACGGFLRTGDAPVFLFSPGWPDSYSNRVDCTWLIQAPDSTVELNILSLDIESHRTCAYDSLVIRDGDNNLAQQLAVLCGREIPGPIRSTGEYMFIRFTSDSSVTRAGFNASFHKSCGGYLHADRGIITSPKYPETYPSNLNCSWHVLVQSGLTIAVHFEQPFQIPNGDSSCNQGDYLVLRNGPDIYSPPLGPPGGNGHFCGSHASSTLFTSDNQMFVQFISDHSNEGQGFKIKYEAKSLACGGNVYIHDADSAAYVTSPNHPHNYPPHADCIWILAAPPETRIQLQFEDQFDIEVTPNCTSNYLELRDGVDSDAPILSKFCGTSLPSSQWSSGEVMYLRFRSDNSPTHVGFKAKYSIAQCGGRVTGQSGVVESIGHPTLPYRDNLFCEWHLHGLSGHYLTISFEDFNLQNSSGCEKDFVEIWDNHTSGGWSCISAALSRGTEGLLVGEHCYVTSMSPTSSGFRCAFRSGSGLGISPPRKYAVRWIVCLKVKLFFQQVFNGIRSNSPQLEKLCSSVNVSNEIKSSGNTMKVIFFTDGSRPYGGFTASYTSSEDAVCGGSLPNIPEGNFTSPGYDGVRNYSRNLNCEWTLSNPNQENSSISIHFEDFYLESHQDCQFDVLEFRVGDADGPLMWRLCGPSKPTLPLVIPYSQVWIHFVTNERVEHIGFHAKYSFTGKNYKICKGLIYIEVDKSQLTTHFFFLLKLTFSDFDIEHHTTCAWDSITVKNGGSPESPIIGQYCGNSNLRTIESGSNELFLTFNSDHSLQGGGFYATWNTQTLGCGGIFHSDNGTIRSPHWPQNFPENSRCSWTAITHKSKHLEISFDNNFLIPSGDGQCQNSFVKVWAGTEEVDKALLATGCGNVAPGPVITPSNTFTAVFQSQEAPAQGFSASFVSRCGRNFTGPSVVLLTFVSFHLEGKFINNKHCLLLEKKTKQFHLKPSRMFLHEYTALGQLCICSRFCLVCIVMCLCFNAGPQQGCGGYLTGSNNTFVSPDSDSNGIYDKNLNCVWIIIAPVNKLTHLTFNMFALEAASTRQRCLYDYVKLYDGDSENANLAGTFCGSTVPAPFISSGNFLTVQFISDLTLEREGFNATYTIMDMPCSGTYNATWTPQNISSPNSSDPDVPFSICTWVIDSPPHQQVKITVWALQLTSQDCTQNYLQLQDSPQGHGNSRIQFCGRNASAVPVFYSSMSTAIVIFKSGVVNRNSRMSFTYQIADCNRDYHKAFGNLRSPGWPRNYDNDKDCTVTLTAPQNHTISLFFHSFGIENSVECRNDFLEVRNGSNSNSPLLGKYCGTLLPNPVFSQNNELYLRFKSDSVTSDRGYEIIWTSSPSGCGGTLYGDRGSFTSPGYPGTYPNNTHCEWVLVAPAGRLVTINFYFISIDDPGDCVQNYLTLYDGPNASSPSSGPYCGGDTSIAPFVASSNQVFIKFHADYARRPSAFRLTWDS</sequence>
<feature type="domain" description="CUB" evidence="32">
    <location>
        <begin position="2754"/>
        <end position="2868"/>
    </location>
</feature>
<comment type="subunit">
    <text evidence="27">Interacts with AMN. Component of the cubam complex composed of one CUBN trimer and one AMN chain. The cubam complex can dimerize. Interacts with LRP2 in a dual-receptor complex in a calcium-dependent manner. Found in a complex with PID1/PCLI1, LRP1 and CUBNI. Interacts with LRP1 and PID1/PCLI1.</text>
</comment>
<dbReference type="Pfam" id="PF00008">
    <property type="entry name" value="EGF"/>
    <property type="match status" value="3"/>
</dbReference>
<dbReference type="FunFam" id="2.10.25.10:FF:000429">
    <property type="entry name" value="Cubilin"/>
    <property type="match status" value="1"/>
</dbReference>
<dbReference type="GO" id="GO:0070062">
    <property type="term" value="C:extracellular exosome"/>
    <property type="evidence" value="ECO:0007669"/>
    <property type="project" value="Ensembl"/>
</dbReference>
<feature type="domain" description="CUB" evidence="32">
    <location>
        <begin position="2531"/>
        <end position="2648"/>
    </location>
</feature>
<evidence type="ECO:0000256" key="28">
    <source>
        <dbReference type="ARBA" id="ARBA00083285"/>
    </source>
</evidence>
<feature type="domain" description="CUB" evidence="32">
    <location>
        <begin position="2951"/>
        <end position="3068"/>
    </location>
</feature>
<keyword evidence="21" id="KW-0753">Steroid metabolism</keyword>
<feature type="domain" description="CUB" evidence="32">
    <location>
        <begin position="2217"/>
        <end position="2334"/>
    </location>
</feature>
<keyword evidence="7" id="KW-0597">Phosphoprotein</keyword>
<feature type="domain" description="CUB" evidence="32">
    <location>
        <begin position="1978"/>
        <end position="2091"/>
    </location>
</feature>
<dbReference type="PROSITE" id="PS00022">
    <property type="entry name" value="EGF_1"/>
    <property type="match status" value="4"/>
</dbReference>
<keyword evidence="13" id="KW-0967">Endosome</keyword>
<proteinExistence type="predicted"/>
<feature type="domain" description="CUB" evidence="32">
    <location>
        <begin position="817"/>
        <end position="928"/>
    </location>
</feature>
<evidence type="ECO:0000256" key="13">
    <source>
        <dbReference type="ARBA" id="ARBA00022753"/>
    </source>
</evidence>
<dbReference type="InterPro" id="IPR024731">
    <property type="entry name" value="NELL2-like_EGF"/>
</dbReference>
<dbReference type="GO" id="GO:0017154">
    <property type="term" value="F:semaphorin receptor activity"/>
    <property type="evidence" value="ECO:0000318"/>
    <property type="project" value="GO_Central"/>
</dbReference>
<feature type="disulfide bond" evidence="30">
    <location>
        <begin position="458"/>
        <end position="467"/>
    </location>
</feature>
<feature type="domain" description="EGF-like" evidence="33">
    <location>
        <begin position="432"/>
        <end position="468"/>
    </location>
</feature>
<name>G3QZJ6_GORGO</name>
<dbReference type="FunFam" id="2.60.120.290:FF:000013">
    <property type="entry name" value="Membrane frizzled-related protein"/>
    <property type="match status" value="7"/>
</dbReference>
<dbReference type="EMBL" id="CABD030068216">
    <property type="status" value="NOT_ANNOTATED_CDS"/>
    <property type="molecule type" value="Genomic_DNA"/>
</dbReference>
<comment type="subcellular location">
    <subcellularLocation>
        <location evidence="2">Cell membrane</location>
        <topology evidence="2">Peripheral membrane protein</topology>
    </subcellularLocation>
    <subcellularLocation>
        <location evidence="1">Endosome</location>
    </subcellularLocation>
    <subcellularLocation>
        <location evidence="24">Lysosome membrane</location>
        <topology evidence="24">Peripheral membrane protein</topology>
    </subcellularLocation>
</comment>
<evidence type="ECO:0000256" key="22">
    <source>
        <dbReference type="ARBA" id="ARBA00023228"/>
    </source>
</evidence>
<dbReference type="FunFam" id="2.60.120.290:FF:000062">
    <property type="entry name" value="Cubilin"/>
    <property type="match status" value="1"/>
</dbReference>
<dbReference type="GO" id="GO:0030139">
    <property type="term" value="C:endocytic vesicle"/>
    <property type="evidence" value="ECO:0007669"/>
    <property type="project" value="Ensembl"/>
</dbReference>
<keyword evidence="17" id="KW-0472">Membrane</keyword>
<feature type="domain" description="CUB" evidence="32">
    <location>
        <begin position="590"/>
        <end position="702"/>
    </location>
</feature>
<keyword evidence="11 31" id="KW-0732">Signal</keyword>
<dbReference type="InterPro" id="IPR018097">
    <property type="entry name" value="EGF_Ca-bd_CS"/>
</dbReference>
<evidence type="ECO:0000256" key="21">
    <source>
        <dbReference type="ARBA" id="ARBA00023221"/>
    </source>
</evidence>
<feature type="disulfide bond" evidence="30">
    <location>
        <begin position="420"/>
        <end position="429"/>
    </location>
</feature>
<evidence type="ECO:0000256" key="29">
    <source>
        <dbReference type="PROSITE-ProRule" id="PRU00059"/>
    </source>
</evidence>
<keyword evidence="16" id="KW-0443">Lipid metabolism</keyword>
<dbReference type="PROSITE" id="PS01187">
    <property type="entry name" value="EGF_CA"/>
    <property type="match status" value="2"/>
</dbReference>
<dbReference type="GO" id="GO:0005765">
    <property type="term" value="C:lysosomal membrane"/>
    <property type="evidence" value="ECO:0007669"/>
    <property type="project" value="UniProtKB-SubCell"/>
</dbReference>
<evidence type="ECO:0000259" key="33">
    <source>
        <dbReference type="PROSITE" id="PS50026"/>
    </source>
</evidence>
<feature type="domain" description="CUB" evidence="32">
    <location>
        <begin position="1165"/>
        <end position="1277"/>
    </location>
</feature>
<keyword evidence="3" id="KW-0813">Transport</keyword>
<dbReference type="GO" id="GO:0005905">
    <property type="term" value="C:clathrin-coated pit"/>
    <property type="evidence" value="ECO:0007669"/>
    <property type="project" value="Ensembl"/>
</dbReference>
<dbReference type="Proteomes" id="UP000001519">
    <property type="component" value="Chromosome 10"/>
</dbReference>
<dbReference type="SUPFAM" id="SSF57184">
    <property type="entry name" value="Growth factor receptor domain"/>
    <property type="match status" value="2"/>
</dbReference>
<dbReference type="GO" id="GO:0008203">
    <property type="term" value="P:cholesterol metabolic process"/>
    <property type="evidence" value="ECO:0007669"/>
    <property type="project" value="UniProtKB-KW"/>
</dbReference>
<evidence type="ECO:0000256" key="1">
    <source>
        <dbReference type="ARBA" id="ARBA00004177"/>
    </source>
</evidence>
<dbReference type="EMBL" id="CABD030068211">
    <property type="status" value="NOT_ANNOTATED_CDS"/>
    <property type="molecule type" value="Genomic_DNA"/>
</dbReference>
<dbReference type="GO" id="GO:0015889">
    <property type="term" value="P:cobalamin transport"/>
    <property type="evidence" value="ECO:0007669"/>
    <property type="project" value="Ensembl"/>
</dbReference>
<feature type="domain" description="CUB" evidence="32">
    <location>
        <begin position="1510"/>
        <end position="1619"/>
    </location>
</feature>
<evidence type="ECO:0000256" key="19">
    <source>
        <dbReference type="ARBA" id="ARBA00023166"/>
    </source>
</evidence>
<dbReference type="GO" id="GO:0009617">
    <property type="term" value="P:response to bacterium"/>
    <property type="evidence" value="ECO:0007669"/>
    <property type="project" value="Ensembl"/>
</dbReference>
<dbReference type="CDD" id="cd00054">
    <property type="entry name" value="EGF_CA"/>
    <property type="match status" value="6"/>
</dbReference>
<dbReference type="InterPro" id="IPR000152">
    <property type="entry name" value="EGF-type_Asp/Asn_hydroxyl_site"/>
</dbReference>
<feature type="domain" description="CUB" evidence="32">
    <location>
        <begin position="1278"/>
        <end position="1389"/>
    </location>
</feature>
<dbReference type="InterPro" id="IPR000742">
    <property type="entry name" value="EGF"/>
</dbReference>
<feature type="chain" id="PRO_5014180031" description="Cubilin" evidence="31">
    <location>
        <begin position="24"/>
        <end position="3417"/>
    </location>
</feature>
<dbReference type="GO" id="GO:0009235">
    <property type="term" value="P:cobalamin metabolic process"/>
    <property type="evidence" value="ECO:0007669"/>
    <property type="project" value="Ensembl"/>
</dbReference>
<dbReference type="FunFam" id="2.60.120.290:FF:000003">
    <property type="entry name" value="Neuropilin"/>
    <property type="match status" value="2"/>
</dbReference>
<dbReference type="GO" id="GO:0005768">
    <property type="term" value="C:endosome"/>
    <property type="evidence" value="ECO:0007669"/>
    <property type="project" value="UniProtKB-SubCell"/>
</dbReference>
<dbReference type="GO" id="GO:0030424">
    <property type="term" value="C:axon"/>
    <property type="evidence" value="ECO:0000318"/>
    <property type="project" value="GO_Central"/>
</dbReference>
<keyword evidence="19" id="KW-1207">Sterol metabolism</keyword>
<dbReference type="PROSITE" id="PS00010">
    <property type="entry name" value="ASX_HYDROXYL"/>
    <property type="match status" value="4"/>
</dbReference>
<evidence type="ECO:0000256" key="27">
    <source>
        <dbReference type="ARBA" id="ARBA00049703"/>
    </source>
</evidence>
<keyword evidence="20" id="KW-0325">Glycoprotein</keyword>
<dbReference type="SUPFAM" id="SSF57196">
    <property type="entry name" value="EGF/Laminin"/>
    <property type="match status" value="3"/>
</dbReference>
<evidence type="ECO:0000256" key="6">
    <source>
        <dbReference type="ARBA" id="ARBA00022548"/>
    </source>
</evidence>
<dbReference type="GO" id="GO:0005794">
    <property type="term" value="C:Golgi apparatus"/>
    <property type="evidence" value="ECO:0007669"/>
    <property type="project" value="Ensembl"/>
</dbReference>
<evidence type="ECO:0000256" key="18">
    <source>
        <dbReference type="ARBA" id="ARBA00023157"/>
    </source>
</evidence>
<feature type="domain" description="CUB" evidence="32">
    <location>
        <begin position="2336"/>
        <end position="2526"/>
    </location>
</feature>
<feature type="domain" description="CUB" evidence="32">
    <location>
        <begin position="1738"/>
        <end position="1850"/>
    </location>
</feature>
<evidence type="ECO:0000256" key="26">
    <source>
        <dbReference type="ARBA" id="ARBA00049611"/>
    </source>
</evidence>
<evidence type="ECO:0000313" key="34">
    <source>
        <dbReference type="Ensembl" id="ENSGGOP00000008309.3"/>
    </source>
</evidence>
<feature type="disulfide bond" evidence="30">
    <location>
        <begin position="399"/>
        <end position="409"/>
    </location>
</feature>
<dbReference type="Ensembl" id="ENSGGOT00000008538.3">
    <property type="protein sequence ID" value="ENSGGOP00000008309.3"/>
    <property type="gene ID" value="ENSGGOG00000008467.3"/>
</dbReference>
<evidence type="ECO:0000256" key="2">
    <source>
        <dbReference type="ARBA" id="ARBA00004202"/>
    </source>
</evidence>
<dbReference type="FunFam" id="2.60.120.290:FF:000061">
    <property type="entry name" value="cubilin"/>
    <property type="match status" value="1"/>
</dbReference>
<keyword evidence="9" id="KW-0165">Cleavage on pair of basic residues</keyword>
<dbReference type="InterPro" id="IPR009030">
    <property type="entry name" value="Growth_fac_rcpt_cys_sf"/>
</dbReference>
<evidence type="ECO:0000256" key="9">
    <source>
        <dbReference type="ARBA" id="ARBA00022685"/>
    </source>
</evidence>
<dbReference type="EMBL" id="CABD030068213">
    <property type="status" value="NOT_ANNOTATED_CDS"/>
    <property type="molecule type" value="Genomic_DNA"/>
</dbReference>
<dbReference type="GO" id="GO:0045211">
    <property type="term" value="C:postsynaptic membrane"/>
    <property type="evidence" value="ECO:0000318"/>
    <property type="project" value="GO_Central"/>
</dbReference>
<dbReference type="FunCoup" id="G3QZJ6">
    <property type="interactions" value="130"/>
</dbReference>
<evidence type="ECO:0000256" key="12">
    <source>
        <dbReference type="ARBA" id="ARBA00022737"/>
    </source>
</evidence>
<feature type="disulfide bond" evidence="29">
    <location>
        <begin position="1620"/>
        <end position="1647"/>
    </location>
</feature>
<dbReference type="SUPFAM" id="SSF49854">
    <property type="entry name" value="Spermadhesin, CUB domain"/>
    <property type="match status" value="24"/>
</dbReference>
<dbReference type="SMART" id="SM00042">
    <property type="entry name" value="CUB"/>
    <property type="match status" value="24"/>
</dbReference>
<evidence type="ECO:0000256" key="10">
    <source>
        <dbReference type="ARBA" id="ARBA00022723"/>
    </source>
</evidence>
<evidence type="ECO:0000259" key="32">
    <source>
        <dbReference type="PROSITE" id="PS01180"/>
    </source>
</evidence>
<keyword evidence="8" id="KW-0846">Cobalamin</keyword>
<dbReference type="Bgee" id="ENSGGOG00000008467">
    <property type="expression patterns" value="Expressed in adult mammalian kidney and 1 other cell type or tissue"/>
</dbReference>
<dbReference type="InterPro" id="IPR049883">
    <property type="entry name" value="NOTCH1_EGF-like"/>
</dbReference>
<dbReference type="GO" id="GO:0005783">
    <property type="term" value="C:endoplasmic reticulum"/>
    <property type="evidence" value="ECO:0007669"/>
    <property type="project" value="Ensembl"/>
</dbReference>
<dbReference type="FunFam" id="2.60.120.290:FF:000050">
    <property type="entry name" value="Cubilin"/>
    <property type="match status" value="1"/>
</dbReference>
<evidence type="ECO:0000256" key="16">
    <source>
        <dbReference type="ARBA" id="ARBA00023098"/>
    </source>
</evidence>
<dbReference type="PROSITE" id="PS01180">
    <property type="entry name" value="CUB"/>
    <property type="match status" value="24"/>
</dbReference>
<organism evidence="34 35">
    <name type="scientific">Gorilla gorilla gorilla</name>
    <name type="common">Western lowland gorilla</name>
    <dbReference type="NCBI Taxonomy" id="9595"/>
    <lineage>
        <taxon>Eukaryota</taxon>
        <taxon>Metazoa</taxon>
        <taxon>Chordata</taxon>
        <taxon>Craniata</taxon>
        <taxon>Vertebrata</taxon>
        <taxon>Euteleostomi</taxon>
        <taxon>Mammalia</taxon>
        <taxon>Eutheria</taxon>
        <taxon>Euarchontoglires</taxon>
        <taxon>Primates</taxon>
        <taxon>Haplorrhini</taxon>
        <taxon>Catarrhini</taxon>
        <taxon>Hominidae</taxon>
        <taxon>Gorilla</taxon>
    </lineage>
</organism>
<dbReference type="FunFam" id="2.10.25.10:FF:000633">
    <property type="entry name" value="cubilin"/>
    <property type="match status" value="1"/>
</dbReference>
<keyword evidence="23" id="KW-0170">Cobalt</keyword>
<accession>G3QZJ6</accession>
<dbReference type="FunFam" id="2.60.120.290:FF:000005">
    <property type="entry name" value="Procollagen C-endopeptidase enhancer 1"/>
    <property type="match status" value="3"/>
</dbReference>
<dbReference type="GO" id="GO:0005886">
    <property type="term" value="C:plasma membrane"/>
    <property type="evidence" value="ECO:0000318"/>
    <property type="project" value="GO_Central"/>
</dbReference>
<dbReference type="EMBL" id="CABD030068218">
    <property type="status" value="NOT_ANNOTATED_CDS"/>
    <property type="molecule type" value="Genomic_DNA"/>
</dbReference>
<feature type="domain" description="EGF-like" evidence="33">
    <location>
        <begin position="349"/>
        <end position="385"/>
    </location>
</feature>
<dbReference type="GO" id="GO:0005509">
    <property type="term" value="F:calcium ion binding"/>
    <property type="evidence" value="ECO:0007669"/>
    <property type="project" value="InterPro"/>
</dbReference>
<dbReference type="Pfam" id="PF12947">
    <property type="entry name" value="EGF_3"/>
    <property type="match status" value="1"/>
</dbReference>
<dbReference type="FunFam" id="2.10.25.10:FF:000554">
    <property type="entry name" value="Cubilin"/>
    <property type="match status" value="1"/>
</dbReference>
<reference evidence="34" key="4">
    <citation type="submission" date="2025-09" db="UniProtKB">
        <authorList>
            <consortium name="Ensembl"/>
        </authorList>
    </citation>
    <scope>IDENTIFICATION</scope>
</reference>
<dbReference type="GeneTree" id="ENSGT00940000155299"/>
<feature type="domain" description="CUB" evidence="32">
    <location>
        <begin position="2646"/>
        <end position="2750"/>
    </location>
</feature>
<dbReference type="FunFam" id="2.10.25.10:FF:000379">
    <property type="entry name" value="Cubilin"/>
    <property type="match status" value="1"/>
</dbReference>
<gene>
    <name evidence="34" type="primary">CUBN</name>
</gene>
<feature type="domain" description="CUB" evidence="32">
    <location>
        <begin position="1852"/>
        <end position="1963"/>
    </location>
</feature>
<keyword evidence="22" id="KW-0458">Lysosome</keyword>
<feature type="domain" description="CUB" evidence="32">
    <location>
        <begin position="1048"/>
        <end position="1161"/>
    </location>
</feature>
<evidence type="ECO:0000256" key="3">
    <source>
        <dbReference type="ARBA" id="ARBA00022448"/>
    </source>
</evidence>
<dbReference type="FunFam" id="2.60.120.290:FF:000053">
    <property type="entry name" value="Cubilin"/>
    <property type="match status" value="1"/>
</dbReference>
<dbReference type="Pfam" id="PF07645">
    <property type="entry name" value="EGF_CA"/>
    <property type="match status" value="3"/>
</dbReference>
<dbReference type="SMART" id="SM00179">
    <property type="entry name" value="EGF_CA"/>
    <property type="match status" value="7"/>
</dbReference>
<feature type="domain" description="CUB" evidence="32">
    <location>
        <begin position="3189"/>
        <end position="3301"/>
    </location>
</feature>
<evidence type="ECO:0000256" key="24">
    <source>
        <dbReference type="ARBA" id="ARBA00023765"/>
    </source>
</evidence>
<evidence type="ECO:0000256" key="4">
    <source>
        <dbReference type="ARBA" id="ARBA00022475"/>
    </source>
</evidence>
<dbReference type="EMBL" id="CABD030068212">
    <property type="status" value="NOT_ANNOTATED_CDS"/>
    <property type="molecule type" value="Genomic_DNA"/>
</dbReference>
<dbReference type="GO" id="GO:0031419">
    <property type="term" value="F:cobalamin binding"/>
    <property type="evidence" value="ECO:0007669"/>
    <property type="project" value="UniProtKB-KW"/>
</dbReference>